<sequence>MSNEPIAESSSTTQRREVGEPNGHQEEEDLSIAFSIRGVSPDEVINAFQALRHTLDDLPPYIRDRVISSSSRLLESFLRQRWTVKSADYFPRSVTCEKGDRTDQPDGAVVFGNRLGDGWMLLVHYDVLAVHCESMPCLPSCSPPGQLPVVFMKMDVEVISLWILLAILTYCYNHNPTQLFSTILGHVCPVYIPMPLFPRGRYRTSIPPFAINDRVVEDYARILRERTTRMQRQIAWNSAQAFVYTALSLRIKDSGFTDIIAIAVRISSAALAMDQAEPTGFNDQHDLYGTGDLLGWGMSS</sequence>
<reference evidence="3" key="1">
    <citation type="journal article" date="2017" name="Nat. Ecol. Evol.">
        <title>Genome expansion and lineage-specific genetic innovations in the forest pathogenic fungi Armillaria.</title>
        <authorList>
            <person name="Sipos G."/>
            <person name="Prasanna A.N."/>
            <person name="Walter M.C."/>
            <person name="O'Connor E."/>
            <person name="Balint B."/>
            <person name="Krizsan K."/>
            <person name="Kiss B."/>
            <person name="Hess J."/>
            <person name="Varga T."/>
            <person name="Slot J."/>
            <person name="Riley R."/>
            <person name="Boka B."/>
            <person name="Rigling D."/>
            <person name="Barry K."/>
            <person name="Lee J."/>
            <person name="Mihaltcheva S."/>
            <person name="LaButti K."/>
            <person name="Lipzen A."/>
            <person name="Waldron R."/>
            <person name="Moloney N.M."/>
            <person name="Sperisen C."/>
            <person name="Kredics L."/>
            <person name="Vagvoelgyi C."/>
            <person name="Patrignani A."/>
            <person name="Fitzpatrick D."/>
            <person name="Nagy I."/>
            <person name="Doyle S."/>
            <person name="Anderson J.B."/>
            <person name="Grigoriev I.V."/>
            <person name="Gueldener U."/>
            <person name="Muensterkoetter M."/>
            <person name="Nagy L.G."/>
        </authorList>
    </citation>
    <scope>NUCLEOTIDE SEQUENCE [LARGE SCALE GENOMIC DNA]</scope>
    <source>
        <strain evidence="3">C18/9</strain>
    </source>
</reference>
<evidence type="ECO:0000313" key="2">
    <source>
        <dbReference type="EMBL" id="SJL10534.1"/>
    </source>
</evidence>
<evidence type="ECO:0000256" key="1">
    <source>
        <dbReference type="SAM" id="MobiDB-lite"/>
    </source>
</evidence>
<proteinExistence type="predicted"/>
<organism evidence="2 3">
    <name type="scientific">Armillaria ostoyae</name>
    <name type="common">Armillaria root rot fungus</name>
    <dbReference type="NCBI Taxonomy" id="47428"/>
    <lineage>
        <taxon>Eukaryota</taxon>
        <taxon>Fungi</taxon>
        <taxon>Dikarya</taxon>
        <taxon>Basidiomycota</taxon>
        <taxon>Agaricomycotina</taxon>
        <taxon>Agaricomycetes</taxon>
        <taxon>Agaricomycetidae</taxon>
        <taxon>Agaricales</taxon>
        <taxon>Marasmiineae</taxon>
        <taxon>Physalacriaceae</taxon>
        <taxon>Armillaria</taxon>
    </lineage>
</organism>
<evidence type="ECO:0000313" key="3">
    <source>
        <dbReference type="Proteomes" id="UP000219338"/>
    </source>
</evidence>
<dbReference type="OrthoDB" id="2892917at2759"/>
<dbReference type="Proteomes" id="UP000219338">
    <property type="component" value="Unassembled WGS sequence"/>
</dbReference>
<keyword evidence="3" id="KW-1185">Reference proteome</keyword>
<protein>
    <submittedName>
        <fullName evidence="2">Uncharacterized protein</fullName>
    </submittedName>
</protein>
<dbReference type="OMA" id="VEVISLW"/>
<feature type="region of interest" description="Disordered" evidence="1">
    <location>
        <begin position="1"/>
        <end position="29"/>
    </location>
</feature>
<dbReference type="AlphaFoldDB" id="A0A284RP74"/>
<feature type="compositionally biased region" description="Polar residues" evidence="1">
    <location>
        <begin position="1"/>
        <end position="13"/>
    </location>
</feature>
<gene>
    <name evidence="2" type="ORF">ARMOST_13921</name>
</gene>
<accession>A0A284RP74</accession>
<dbReference type="EMBL" id="FUEG01000012">
    <property type="protein sequence ID" value="SJL10534.1"/>
    <property type="molecule type" value="Genomic_DNA"/>
</dbReference>
<feature type="compositionally biased region" description="Basic and acidic residues" evidence="1">
    <location>
        <begin position="14"/>
        <end position="25"/>
    </location>
</feature>
<name>A0A284RP74_ARMOS</name>